<evidence type="ECO:0008006" key="4">
    <source>
        <dbReference type="Google" id="ProtNLM"/>
    </source>
</evidence>
<dbReference type="EMBL" id="PVBQ01000020">
    <property type="protein sequence ID" value="PRD45520.1"/>
    <property type="molecule type" value="Genomic_DNA"/>
</dbReference>
<feature type="transmembrane region" description="Helical" evidence="1">
    <location>
        <begin position="43"/>
        <end position="69"/>
    </location>
</feature>
<dbReference type="RefSeq" id="WP_105718444.1">
    <property type="nucleotide sequence ID" value="NZ_PVBQ01000020.1"/>
</dbReference>
<proteinExistence type="predicted"/>
<dbReference type="InterPro" id="IPR038330">
    <property type="entry name" value="TspO/MBR-related_sf"/>
</dbReference>
<feature type="transmembrane region" description="Helical" evidence="1">
    <location>
        <begin position="230"/>
        <end position="250"/>
    </location>
</feature>
<dbReference type="PANTHER" id="PTHR33802:SF1">
    <property type="entry name" value="XK-RELATED PROTEIN"/>
    <property type="match status" value="1"/>
</dbReference>
<keyword evidence="3" id="KW-1185">Reference proteome</keyword>
<name>A0A2S9IYG1_9SPHI</name>
<evidence type="ECO:0000313" key="3">
    <source>
        <dbReference type="Proteomes" id="UP000239711"/>
    </source>
</evidence>
<feature type="transmembrane region" description="Helical" evidence="1">
    <location>
        <begin position="107"/>
        <end position="128"/>
    </location>
</feature>
<feature type="transmembrane region" description="Helical" evidence="1">
    <location>
        <begin position="206"/>
        <end position="224"/>
    </location>
</feature>
<feature type="transmembrane region" description="Helical" evidence="1">
    <location>
        <begin position="179"/>
        <end position="199"/>
    </location>
</feature>
<evidence type="ECO:0000313" key="2">
    <source>
        <dbReference type="EMBL" id="PRD45520.1"/>
    </source>
</evidence>
<comment type="caution">
    <text evidence="2">The sequence shown here is derived from an EMBL/GenBank/DDBJ whole genome shotgun (WGS) entry which is preliminary data.</text>
</comment>
<keyword evidence="1" id="KW-1133">Transmembrane helix</keyword>
<feature type="transmembrane region" description="Helical" evidence="1">
    <location>
        <begin position="7"/>
        <end position="23"/>
    </location>
</feature>
<dbReference type="OrthoDB" id="5189031at2"/>
<feature type="transmembrane region" description="Helical" evidence="1">
    <location>
        <begin position="140"/>
        <end position="167"/>
    </location>
</feature>
<feature type="transmembrane region" description="Helical" evidence="1">
    <location>
        <begin position="81"/>
        <end position="101"/>
    </location>
</feature>
<sequence>MKTTLPIANGLALILTIFVNYYANTGIFDGNTMGTVSDRYSNFFTPAGYAFSIWGLIYIGLLGFAGYTGRSLFTKKEPDPILFKIGWLFVLSCLANVLWIVAWLNDYIGLSVIIMVVLLVCLLRIIAATRMELDHHPFKIYLFVFWPFALYAGWISVALIANTAAWLTKINWDGWGISAVTWTIIMIAVAGLVNIFMIVTRNLREYGLVGIWALIAISVANNTADGSSTVVYACYIVALAILIFIVRNALKNRRLSRGALH</sequence>
<evidence type="ECO:0000256" key="1">
    <source>
        <dbReference type="SAM" id="Phobius"/>
    </source>
</evidence>
<protein>
    <recommendedName>
        <fullName evidence="4">Tryptophan-rich sensory protein</fullName>
    </recommendedName>
</protein>
<dbReference type="AlphaFoldDB" id="A0A2S9IYG1"/>
<keyword evidence="1" id="KW-0812">Transmembrane</keyword>
<keyword evidence="1" id="KW-0472">Membrane</keyword>
<organism evidence="2 3">
    <name type="scientific">Sphingobacterium haloxyli</name>
    <dbReference type="NCBI Taxonomy" id="2100533"/>
    <lineage>
        <taxon>Bacteria</taxon>
        <taxon>Pseudomonadati</taxon>
        <taxon>Bacteroidota</taxon>
        <taxon>Sphingobacteriia</taxon>
        <taxon>Sphingobacteriales</taxon>
        <taxon>Sphingobacteriaceae</taxon>
        <taxon>Sphingobacterium</taxon>
    </lineage>
</organism>
<dbReference type="Proteomes" id="UP000239711">
    <property type="component" value="Unassembled WGS sequence"/>
</dbReference>
<reference evidence="2 3" key="1">
    <citation type="submission" date="2018-02" db="EMBL/GenBank/DDBJ databases">
        <title>The draft genome of Sphingobacterium sp. 5JN-11.</title>
        <authorList>
            <person name="Liu L."/>
            <person name="Li L."/>
            <person name="Liang L."/>
            <person name="Zhang X."/>
            <person name="Wang T."/>
        </authorList>
    </citation>
    <scope>NUCLEOTIDE SEQUENCE [LARGE SCALE GENOMIC DNA]</scope>
    <source>
        <strain evidence="2 3">5JN-11</strain>
    </source>
</reference>
<gene>
    <name evidence="2" type="ORF">C5745_18190</name>
</gene>
<dbReference type="Gene3D" id="1.20.1260.100">
    <property type="entry name" value="TspO/MBR protein"/>
    <property type="match status" value="1"/>
</dbReference>
<dbReference type="PANTHER" id="PTHR33802">
    <property type="entry name" value="SI:CH211-161H7.5-RELATED"/>
    <property type="match status" value="1"/>
</dbReference>
<accession>A0A2S9IYG1</accession>